<organism evidence="3 4">
    <name type="scientific">Subtercola vilae</name>
    <dbReference type="NCBI Taxonomy" id="2056433"/>
    <lineage>
        <taxon>Bacteria</taxon>
        <taxon>Bacillati</taxon>
        <taxon>Actinomycetota</taxon>
        <taxon>Actinomycetes</taxon>
        <taxon>Micrococcales</taxon>
        <taxon>Microbacteriaceae</taxon>
        <taxon>Subtercola</taxon>
    </lineage>
</organism>
<feature type="region of interest" description="Disordered" evidence="1">
    <location>
        <begin position="1"/>
        <end position="20"/>
    </location>
</feature>
<feature type="transmembrane region" description="Helical" evidence="2">
    <location>
        <begin position="29"/>
        <end position="47"/>
    </location>
</feature>
<keyword evidence="4" id="KW-1185">Reference proteome</keyword>
<dbReference type="Proteomes" id="UP000306192">
    <property type="component" value="Unassembled WGS sequence"/>
</dbReference>
<comment type="caution">
    <text evidence="3">The sequence shown here is derived from an EMBL/GenBank/DDBJ whole genome shotgun (WGS) entry which is preliminary data.</text>
</comment>
<evidence type="ECO:0000313" key="4">
    <source>
        <dbReference type="Proteomes" id="UP000306192"/>
    </source>
</evidence>
<dbReference type="AlphaFoldDB" id="A0A4V4RG25"/>
<dbReference type="InterPro" id="IPR025101">
    <property type="entry name" value="DUF4012"/>
</dbReference>
<proteinExistence type="predicted"/>
<dbReference type="Pfam" id="PF13196">
    <property type="entry name" value="DUF4012"/>
    <property type="match status" value="1"/>
</dbReference>
<evidence type="ECO:0000313" key="3">
    <source>
        <dbReference type="EMBL" id="TIH33894.1"/>
    </source>
</evidence>
<evidence type="ECO:0000256" key="1">
    <source>
        <dbReference type="SAM" id="MobiDB-lite"/>
    </source>
</evidence>
<gene>
    <name evidence="3" type="ORF">D4765_13610</name>
</gene>
<dbReference type="EMBL" id="QYRT01000029">
    <property type="protein sequence ID" value="TIH33894.1"/>
    <property type="molecule type" value="Genomic_DNA"/>
</dbReference>
<protein>
    <submittedName>
        <fullName evidence="3">DUF4012 domain-containing protein</fullName>
    </submittedName>
</protein>
<sequence length="613" mass="63610">MSHSAIAAGKHAVHRPQARRRRTIGRRRVVIGVVALTVLIVAAWAAFVTSQVLDAKTALQNAQTSAVALQTAAASLNAAAASDAAAEFQTETQQAENDTSGPLFVAAEWIPFLGPNLKAVQQVSATLAGLGSGAVSPAVTFANTLSINSLRPVNGKLDVAVLAKASATITTVQGALTTASASVQQIDTSGTVSEIGAAKTQLVNTLSKTGEQLGKAQTAIGQAQNILGVNGPRHYLLGFLNNAETTALGGGPAALSMVTVDDGAVSITASGTSGDFPLTDGPVRPMDQNLLNMFSPGIASTLNWSTSRPDFPTAALTMKAFWDKYKGGTVDGVITVDPIALADILAATGPMTLASGDVLTAQNAVPLLLHDIYLRYPPADIETDTNPFFTDTAKTVFTGLTTTTADPNQLLTAVNKSIQSGDLLAWSANPDEENLLTGSRLQGVLPNDNTKTTLVGTYFRDVSVSKTDYWLHTSTTLATDACTNQQNPSFTETVTLHSSITQQEADSLPDFVVGGNFHGKKFSTEVYVYGPVGAVLTNATAGTSSVNADVRSPSEDLGRPVARYLVDLAPGETNTVTATFTGIPGVYGTPTIQGTPMLNPTTQTPNAPGCPTR</sequence>
<name>A0A4V4RG25_9MICO</name>
<feature type="compositionally biased region" description="Basic residues" evidence="1">
    <location>
        <begin position="11"/>
        <end position="20"/>
    </location>
</feature>
<reference evidence="3 4" key="1">
    <citation type="journal article" date="2019" name="Microorganisms">
        <title>Systematic Affiliation and Genome Analysis of Subtercola vilae DB165(T) with Particular Emphasis on Cold Adaptation of an Isolate from a High-Altitude Cold Volcano Lake.</title>
        <authorList>
            <person name="Villalobos A.S."/>
            <person name="Wiese J."/>
            <person name="Imhoff J.F."/>
            <person name="Dorador C."/>
            <person name="Keller A."/>
            <person name="Hentschel U."/>
        </authorList>
    </citation>
    <scope>NUCLEOTIDE SEQUENCE [LARGE SCALE GENOMIC DNA]</scope>
    <source>
        <strain evidence="3 4">DB165</strain>
    </source>
</reference>
<evidence type="ECO:0000256" key="2">
    <source>
        <dbReference type="SAM" id="Phobius"/>
    </source>
</evidence>
<keyword evidence="2" id="KW-0472">Membrane</keyword>
<keyword evidence="2" id="KW-0812">Transmembrane</keyword>
<keyword evidence="2" id="KW-1133">Transmembrane helix</keyword>
<accession>A0A4V4RG25</accession>